<dbReference type="CDD" id="cd00130">
    <property type="entry name" value="PAS"/>
    <property type="match status" value="1"/>
</dbReference>
<gene>
    <name evidence="7" type="primary">gmr_14</name>
    <name evidence="7" type="ORF">STH12_03752</name>
</gene>
<dbReference type="InterPro" id="IPR013655">
    <property type="entry name" value="PAS_fold_3"/>
</dbReference>
<sequence>METLLPRLPRLSLAIMAPLCLTLLYLCLVGAEFFYEKSQKQEQVAESQLAQIRQQMFRLQHIVSEALAVQDVDRISQEVSLAATDLDLMVMVLVDPASNIRYANHLVWQGSRASQVIDGYDVLRHQQTVTADKPWVQVNPQRLSIQAYYPVSHKGIPRYGDINLIYLEYDLSGAYSRAVGQLQQRFMQIWGGGAIFILLFLLVFHYVGVRPLRQLLRLARRANVDELGQPITLASSEVARLQDYLHSTEQRLQRALKQLRDSEQRWLFAVEGSQTGIWDWQISTGELFLSDRWKEMLGYGAMEVKNEYSAWEGRLHPEDREQVISRLQAYLNGETEVYESRHRLMHRQGHYIWVLDRGMVVEWQPDGRPARVIGSQRDVSEDMRNQQAIAHQANHDALTNLANRRAVMDALYEFQQSGGTGLPRMGALLLIDLDNFKLINDALGHHHGDRLLIQVAARLSGFFNGNALVSRLGGDEFAIMVLDLAPDEAQASHQALQLGAELRQLLARSFQLSDQQINVSASVGICLFDNRHTHEPSQLLRRADMAMYEAKDSGRNGCALYDDALEDKATENLWLQNELRHAIEREQLSLVFQPIYSRDGELVCCEALCRWYHPERGPISPAKFIPVAEDCGLILNIGQWVLLEVCRTIKAMEAKGTPMPAVAVNISARHFNQSDFVERLIALLKAQQVSPKQIELELTEYALLSNLNVISERMQHLRRAGFSIAIDDFGTGYSSLSYLQSLPLSRLKLDAAFVGRIGTEAGDAIVRAIVDMSHSLNLQVVAEGVETEAQQNYLTVLDCDFFQGYLLGKPMSASLLVADELDTRTGASA</sequence>
<dbReference type="InterPro" id="IPR035965">
    <property type="entry name" value="PAS-like_dom_sf"/>
</dbReference>
<feature type="coiled-coil region" evidence="1">
    <location>
        <begin position="238"/>
        <end position="265"/>
    </location>
</feature>
<dbReference type="CDD" id="cd01949">
    <property type="entry name" value="GGDEF"/>
    <property type="match status" value="1"/>
</dbReference>
<dbReference type="PANTHER" id="PTHR44757">
    <property type="entry name" value="DIGUANYLATE CYCLASE DGCP"/>
    <property type="match status" value="1"/>
</dbReference>
<feature type="domain" description="PAS" evidence="3">
    <location>
        <begin position="262"/>
        <end position="334"/>
    </location>
</feature>
<dbReference type="SMART" id="SM00052">
    <property type="entry name" value="EAL"/>
    <property type="match status" value="1"/>
</dbReference>
<feature type="domain" description="EAL" evidence="5">
    <location>
        <begin position="572"/>
        <end position="824"/>
    </location>
</feature>
<dbReference type="Proteomes" id="UP000278437">
    <property type="component" value="Chromosome"/>
</dbReference>
<dbReference type="SMART" id="SM00091">
    <property type="entry name" value="PAS"/>
    <property type="match status" value="1"/>
</dbReference>
<organism evidence="7 8">
    <name type="scientific">Shewanella khirikhana</name>
    <dbReference type="NCBI Taxonomy" id="1965282"/>
    <lineage>
        <taxon>Bacteria</taxon>
        <taxon>Pseudomonadati</taxon>
        <taxon>Pseudomonadota</taxon>
        <taxon>Gammaproteobacteria</taxon>
        <taxon>Alteromonadales</taxon>
        <taxon>Shewanellaceae</taxon>
        <taxon>Shewanella</taxon>
    </lineage>
</organism>
<evidence type="ECO:0000259" key="6">
    <source>
        <dbReference type="PROSITE" id="PS50887"/>
    </source>
</evidence>
<dbReference type="SMART" id="SM00267">
    <property type="entry name" value="GGDEF"/>
    <property type="match status" value="1"/>
</dbReference>
<dbReference type="Gene3D" id="3.20.20.450">
    <property type="entry name" value="EAL domain"/>
    <property type="match status" value="1"/>
</dbReference>
<dbReference type="PANTHER" id="PTHR44757:SF2">
    <property type="entry name" value="BIOFILM ARCHITECTURE MAINTENANCE PROTEIN MBAA"/>
    <property type="match status" value="1"/>
</dbReference>
<dbReference type="Pfam" id="PF00990">
    <property type="entry name" value="GGDEF"/>
    <property type="match status" value="1"/>
</dbReference>
<feature type="domain" description="GGDEF" evidence="6">
    <location>
        <begin position="424"/>
        <end position="563"/>
    </location>
</feature>
<dbReference type="PROSITE" id="PS50883">
    <property type="entry name" value="EAL"/>
    <property type="match status" value="1"/>
</dbReference>
<dbReference type="InterPro" id="IPR035919">
    <property type="entry name" value="EAL_sf"/>
</dbReference>
<keyword evidence="2" id="KW-0472">Membrane</keyword>
<accession>A0ABM7DSW6</accession>
<feature type="transmembrane region" description="Helical" evidence="2">
    <location>
        <begin position="12"/>
        <end position="35"/>
    </location>
</feature>
<dbReference type="InterPro" id="IPR001633">
    <property type="entry name" value="EAL_dom"/>
</dbReference>
<evidence type="ECO:0000256" key="2">
    <source>
        <dbReference type="SAM" id="Phobius"/>
    </source>
</evidence>
<dbReference type="Pfam" id="PF00563">
    <property type="entry name" value="EAL"/>
    <property type="match status" value="1"/>
</dbReference>
<keyword evidence="8" id="KW-1185">Reference proteome</keyword>
<protein>
    <submittedName>
        <fullName evidence="7">Cyclic di-GMP phosphodiesterase Gmr</fullName>
        <ecNumber evidence="7">3.1.4.52</ecNumber>
    </submittedName>
</protein>
<evidence type="ECO:0000256" key="1">
    <source>
        <dbReference type="SAM" id="Coils"/>
    </source>
</evidence>
<dbReference type="InterPro" id="IPR052155">
    <property type="entry name" value="Biofilm_reg_signaling"/>
</dbReference>
<keyword evidence="7" id="KW-0378">Hydrolase</keyword>
<dbReference type="CDD" id="cd01948">
    <property type="entry name" value="EAL"/>
    <property type="match status" value="1"/>
</dbReference>
<keyword evidence="2" id="KW-0812">Transmembrane</keyword>
<dbReference type="Gene3D" id="3.30.450.20">
    <property type="entry name" value="PAS domain"/>
    <property type="match status" value="1"/>
</dbReference>
<dbReference type="InterPro" id="IPR043128">
    <property type="entry name" value="Rev_trsase/Diguanyl_cyclase"/>
</dbReference>
<evidence type="ECO:0000313" key="8">
    <source>
        <dbReference type="Proteomes" id="UP000278437"/>
    </source>
</evidence>
<evidence type="ECO:0000259" key="5">
    <source>
        <dbReference type="PROSITE" id="PS50883"/>
    </source>
</evidence>
<dbReference type="NCBIfam" id="TIGR00229">
    <property type="entry name" value="sensory_box"/>
    <property type="match status" value="1"/>
</dbReference>
<dbReference type="InterPro" id="IPR001610">
    <property type="entry name" value="PAC"/>
</dbReference>
<dbReference type="EC" id="3.1.4.52" evidence="7"/>
<feature type="domain" description="PAC" evidence="4">
    <location>
        <begin position="338"/>
        <end position="391"/>
    </location>
</feature>
<dbReference type="EMBL" id="CP020373">
    <property type="protein sequence ID" value="AZQ12804.1"/>
    <property type="molecule type" value="Genomic_DNA"/>
</dbReference>
<evidence type="ECO:0000259" key="4">
    <source>
        <dbReference type="PROSITE" id="PS50113"/>
    </source>
</evidence>
<dbReference type="InterPro" id="IPR000700">
    <property type="entry name" value="PAS-assoc_C"/>
</dbReference>
<keyword evidence="1" id="KW-0175">Coiled coil</keyword>
<dbReference type="SUPFAM" id="SSF55785">
    <property type="entry name" value="PYP-like sensor domain (PAS domain)"/>
    <property type="match status" value="1"/>
</dbReference>
<keyword evidence="2" id="KW-1133">Transmembrane helix</keyword>
<dbReference type="PROSITE" id="PS50113">
    <property type="entry name" value="PAC"/>
    <property type="match status" value="1"/>
</dbReference>
<dbReference type="PROSITE" id="PS50112">
    <property type="entry name" value="PAS"/>
    <property type="match status" value="1"/>
</dbReference>
<name>A0ABM7DSW6_9GAMM</name>
<dbReference type="Gene3D" id="3.30.70.270">
    <property type="match status" value="1"/>
</dbReference>
<dbReference type="RefSeq" id="WP_237158672.1">
    <property type="nucleotide sequence ID" value="NZ_CP020373.1"/>
</dbReference>
<dbReference type="PROSITE" id="PS50887">
    <property type="entry name" value="GGDEF"/>
    <property type="match status" value="1"/>
</dbReference>
<dbReference type="SMART" id="SM00086">
    <property type="entry name" value="PAC"/>
    <property type="match status" value="1"/>
</dbReference>
<proteinExistence type="predicted"/>
<dbReference type="SUPFAM" id="SSF141868">
    <property type="entry name" value="EAL domain-like"/>
    <property type="match status" value="1"/>
</dbReference>
<dbReference type="InterPro" id="IPR000160">
    <property type="entry name" value="GGDEF_dom"/>
</dbReference>
<dbReference type="InterPro" id="IPR000014">
    <property type="entry name" value="PAS"/>
</dbReference>
<evidence type="ECO:0000259" key="3">
    <source>
        <dbReference type="PROSITE" id="PS50112"/>
    </source>
</evidence>
<reference evidence="8" key="1">
    <citation type="submission" date="2017-03" db="EMBL/GenBank/DDBJ databases">
        <title>Full genome sequence of a non-lethal Shewanella isolate that potentiates virulence of Vibio parahaemolyticus causing acute hepatopancreatic necrosis disease (AHPND) in shrimp.</title>
        <authorList>
            <person name="Prachumwat A."/>
            <person name="Sritunyalucksana K."/>
        </authorList>
    </citation>
    <scope>NUCLEOTIDE SEQUENCE [LARGE SCALE GENOMIC DNA]</scope>
    <source>
        <strain evidence="8">TH2012</strain>
    </source>
</reference>
<dbReference type="NCBIfam" id="TIGR00254">
    <property type="entry name" value="GGDEF"/>
    <property type="match status" value="1"/>
</dbReference>
<dbReference type="Pfam" id="PF08447">
    <property type="entry name" value="PAS_3"/>
    <property type="match status" value="1"/>
</dbReference>
<feature type="transmembrane region" description="Helical" evidence="2">
    <location>
        <begin position="186"/>
        <end position="207"/>
    </location>
</feature>
<dbReference type="GO" id="GO:0071111">
    <property type="term" value="F:cyclic-guanylate-specific phosphodiesterase activity"/>
    <property type="evidence" value="ECO:0007669"/>
    <property type="project" value="UniProtKB-EC"/>
</dbReference>
<evidence type="ECO:0000313" key="7">
    <source>
        <dbReference type="EMBL" id="AZQ12804.1"/>
    </source>
</evidence>
<dbReference type="SUPFAM" id="SSF55073">
    <property type="entry name" value="Nucleotide cyclase"/>
    <property type="match status" value="1"/>
</dbReference>
<dbReference type="InterPro" id="IPR029787">
    <property type="entry name" value="Nucleotide_cyclase"/>
</dbReference>